<dbReference type="Pfam" id="PF01011">
    <property type="entry name" value="PQQ"/>
    <property type="match status" value="2"/>
</dbReference>
<dbReference type="AlphaFoldDB" id="A0A917HLC3"/>
<dbReference type="InterPro" id="IPR011047">
    <property type="entry name" value="Quinoprotein_ADH-like_sf"/>
</dbReference>
<dbReference type="InterPro" id="IPR002372">
    <property type="entry name" value="PQQ_rpt_dom"/>
</dbReference>
<dbReference type="GO" id="GO:0046872">
    <property type="term" value="F:metal ion binding"/>
    <property type="evidence" value="ECO:0007669"/>
    <property type="project" value="UniProtKB-KW"/>
</dbReference>
<reference evidence="11" key="2">
    <citation type="submission" date="2020-09" db="EMBL/GenBank/DDBJ databases">
        <authorList>
            <person name="Sun Q."/>
            <person name="Zhou Y."/>
        </authorList>
    </citation>
    <scope>NUCLEOTIDE SEQUENCE</scope>
    <source>
        <strain evidence="11">CGMCC 1.12195</strain>
    </source>
</reference>
<comment type="cofactor">
    <cofactor evidence="1">
        <name>pyrroloquinoline quinone</name>
        <dbReference type="ChEBI" id="CHEBI:58442"/>
    </cofactor>
</comment>
<dbReference type="Gene3D" id="2.140.10.10">
    <property type="entry name" value="Quinoprotein alcohol dehydrogenase-like superfamily"/>
    <property type="match status" value="2"/>
</dbReference>
<keyword evidence="3 8" id="KW-0349">Heme</keyword>
<dbReference type="PANTHER" id="PTHR32303">
    <property type="entry name" value="QUINOPROTEIN ALCOHOL DEHYDROGENASE (CYTOCHROME C)"/>
    <property type="match status" value="1"/>
</dbReference>
<keyword evidence="7 8" id="KW-0408">Iron</keyword>
<evidence type="ECO:0000256" key="1">
    <source>
        <dbReference type="ARBA" id="ARBA00001931"/>
    </source>
</evidence>
<dbReference type="EMBL" id="BMER01000001">
    <property type="protein sequence ID" value="GGG82005.1"/>
    <property type="molecule type" value="Genomic_DNA"/>
</dbReference>
<evidence type="ECO:0000256" key="2">
    <source>
        <dbReference type="ARBA" id="ARBA00008156"/>
    </source>
</evidence>
<protein>
    <recommendedName>
        <fullName evidence="10">Cytochrome c domain-containing protein</fullName>
    </recommendedName>
</protein>
<dbReference type="SMART" id="SM00564">
    <property type="entry name" value="PQQ"/>
    <property type="match status" value="4"/>
</dbReference>
<proteinExistence type="inferred from homology"/>
<gene>
    <name evidence="11" type="ORF">GCM10007415_13470</name>
</gene>
<evidence type="ECO:0000259" key="10">
    <source>
        <dbReference type="PROSITE" id="PS51007"/>
    </source>
</evidence>
<evidence type="ECO:0000313" key="11">
    <source>
        <dbReference type="EMBL" id="GGG82005.1"/>
    </source>
</evidence>
<dbReference type="SUPFAM" id="SSF46626">
    <property type="entry name" value="Cytochrome c"/>
    <property type="match status" value="1"/>
</dbReference>
<dbReference type="GO" id="GO:0009055">
    <property type="term" value="F:electron transfer activity"/>
    <property type="evidence" value="ECO:0007669"/>
    <property type="project" value="InterPro"/>
</dbReference>
<dbReference type="SUPFAM" id="SSF50998">
    <property type="entry name" value="Quinoprotein alcohol dehydrogenase-like"/>
    <property type="match status" value="1"/>
</dbReference>
<evidence type="ECO:0000313" key="12">
    <source>
        <dbReference type="Proteomes" id="UP000660862"/>
    </source>
</evidence>
<dbReference type="Pfam" id="PF13442">
    <property type="entry name" value="Cytochrome_CBB3"/>
    <property type="match status" value="1"/>
</dbReference>
<accession>A0A917HLC3</accession>
<dbReference type="PANTHER" id="PTHR32303:SF4">
    <property type="entry name" value="QUINOPROTEIN GLUCOSE DEHYDROGENASE"/>
    <property type="match status" value="1"/>
</dbReference>
<comment type="caution">
    <text evidence="11">The sequence shown here is derived from an EMBL/GenBank/DDBJ whole genome shotgun (WGS) entry which is preliminary data.</text>
</comment>
<keyword evidence="4 8" id="KW-0479">Metal-binding</keyword>
<feature type="region of interest" description="Disordered" evidence="9">
    <location>
        <begin position="542"/>
        <end position="564"/>
    </location>
</feature>
<evidence type="ECO:0000256" key="9">
    <source>
        <dbReference type="SAM" id="MobiDB-lite"/>
    </source>
</evidence>
<evidence type="ECO:0000256" key="6">
    <source>
        <dbReference type="ARBA" id="ARBA00023002"/>
    </source>
</evidence>
<evidence type="ECO:0000256" key="8">
    <source>
        <dbReference type="PROSITE-ProRule" id="PRU00433"/>
    </source>
</evidence>
<keyword evidence="6" id="KW-0560">Oxidoreductase</keyword>
<evidence type="ECO:0000256" key="4">
    <source>
        <dbReference type="ARBA" id="ARBA00022723"/>
    </source>
</evidence>
<dbReference type="GO" id="GO:0020037">
    <property type="term" value="F:heme binding"/>
    <property type="evidence" value="ECO:0007669"/>
    <property type="project" value="InterPro"/>
</dbReference>
<dbReference type="InterPro" id="IPR009056">
    <property type="entry name" value="Cyt_c-like_dom"/>
</dbReference>
<sequence>MACTAPDTYSYKAGADWPVYGGNKAGNRYSPLTQINADNVHELEVAWMFNAAEETEPGKQPRAMQIQCQPIVVDGVLYGTTPALKLFALNAATGELIWKFTPPETRIHVSRGITYWEADEDKRILYTVGPSLYAIDAVSGKPVLHFGEQGVANLHEGIAAGLATDVSRLSINATSPGVIMDDVYIVGSATSEAGNAAPGHIRAFDVKTGQLKWVFHTIPHPGEPGYETWPDSAYLKIGAANSWAGLVVDEARELVFFGTGSPASDFYGGEREGANLFANCVVALHARTGALAWHYQVIQHDLWDRDISCQPNLVTVNHSGKRVDAVAQATKDGLLYLLDRETGESLFPVEERPVPIDGLPGEHPYPTQKFPLKPMPFSRQVFTEGDISDISPESYAYIKEQYLNYRSDHKFAPPSVSGTLLFGYSGGAEWGGTAADPEGVLYVNANDEPWILQMIDTASLNKETAALSRGHALYAMNCAACHGSDRKGNGLEFPGLTDIGNRMSPAQLKQVVSAGTGRMPSFQHLAESDREAIVQYVLNPRAASPQSAGNRRPAERSGERQPSFGFKPQYVKKVWERLTDEAGYPGVKPPWGTLNAIDLNTGEYRWRVPLGEFPELTAKGVPITGTENYGGPIVTAGGLVFIAATRDEKIRAFDKNSGKVLWENQLPAGGFATPITYEIAGKQYVVIAAGGARGAKLGGNYVAFALKQ</sequence>
<dbReference type="InterPro" id="IPR036909">
    <property type="entry name" value="Cyt_c-like_dom_sf"/>
</dbReference>
<keyword evidence="12" id="KW-1185">Reference proteome</keyword>
<dbReference type="PROSITE" id="PS51007">
    <property type="entry name" value="CYTC"/>
    <property type="match status" value="1"/>
</dbReference>
<dbReference type="GO" id="GO:0016020">
    <property type="term" value="C:membrane"/>
    <property type="evidence" value="ECO:0007669"/>
    <property type="project" value="InterPro"/>
</dbReference>
<organism evidence="11 12">
    <name type="scientific">Parapedobacter pyrenivorans</name>
    <dbReference type="NCBI Taxonomy" id="1305674"/>
    <lineage>
        <taxon>Bacteria</taxon>
        <taxon>Pseudomonadati</taxon>
        <taxon>Bacteroidota</taxon>
        <taxon>Sphingobacteriia</taxon>
        <taxon>Sphingobacteriales</taxon>
        <taxon>Sphingobacteriaceae</taxon>
        <taxon>Parapedobacter</taxon>
    </lineage>
</organism>
<keyword evidence="5" id="KW-0732">Signal</keyword>
<dbReference type="CDD" id="cd10280">
    <property type="entry name" value="PQQ_mGDH"/>
    <property type="match status" value="1"/>
</dbReference>
<evidence type="ECO:0000256" key="3">
    <source>
        <dbReference type="ARBA" id="ARBA00022617"/>
    </source>
</evidence>
<comment type="similarity">
    <text evidence="2">Belongs to the bacterial PQQ dehydrogenase family.</text>
</comment>
<evidence type="ECO:0000256" key="7">
    <source>
        <dbReference type="ARBA" id="ARBA00023004"/>
    </source>
</evidence>
<name>A0A917HLC3_9SPHI</name>
<dbReference type="Gene3D" id="1.10.760.10">
    <property type="entry name" value="Cytochrome c-like domain"/>
    <property type="match status" value="1"/>
</dbReference>
<dbReference type="InterPro" id="IPR017511">
    <property type="entry name" value="PQQ_mDH"/>
</dbReference>
<dbReference type="Proteomes" id="UP000660862">
    <property type="component" value="Unassembled WGS sequence"/>
</dbReference>
<evidence type="ECO:0000256" key="5">
    <source>
        <dbReference type="ARBA" id="ARBA00022729"/>
    </source>
</evidence>
<dbReference type="GO" id="GO:0048038">
    <property type="term" value="F:quinone binding"/>
    <property type="evidence" value="ECO:0007669"/>
    <property type="project" value="InterPro"/>
</dbReference>
<reference evidence="11" key="1">
    <citation type="journal article" date="2014" name="Int. J. Syst. Evol. Microbiol.">
        <title>Complete genome sequence of Corynebacterium casei LMG S-19264T (=DSM 44701T), isolated from a smear-ripened cheese.</title>
        <authorList>
            <consortium name="US DOE Joint Genome Institute (JGI-PGF)"/>
            <person name="Walter F."/>
            <person name="Albersmeier A."/>
            <person name="Kalinowski J."/>
            <person name="Ruckert C."/>
        </authorList>
    </citation>
    <scope>NUCLEOTIDE SEQUENCE</scope>
    <source>
        <strain evidence="11">CGMCC 1.12195</strain>
    </source>
</reference>
<feature type="domain" description="Cytochrome c" evidence="10">
    <location>
        <begin position="465"/>
        <end position="541"/>
    </location>
</feature>
<dbReference type="InterPro" id="IPR018391">
    <property type="entry name" value="PQQ_b-propeller_rpt"/>
</dbReference>
<dbReference type="GO" id="GO:0008876">
    <property type="term" value="F:quinoprotein glucose dehydrogenase activity"/>
    <property type="evidence" value="ECO:0007669"/>
    <property type="project" value="TreeGrafter"/>
</dbReference>